<evidence type="ECO:0000313" key="2">
    <source>
        <dbReference type="Proteomes" id="UP000008037"/>
    </source>
</evidence>
<reference evidence="1 2" key="1">
    <citation type="journal article" date="2012" name="Environ. Microbiol.">
        <title>The genome of the ammonia-oxidizing Candidatus Nitrososphaera gargensis: insights into metabolic versatility and environmental adaptations.</title>
        <authorList>
            <person name="Spang A."/>
            <person name="Poehlein A."/>
            <person name="Offre P."/>
            <person name="Zumbragel S."/>
            <person name="Haider S."/>
            <person name="Rychlik N."/>
            <person name="Nowka B."/>
            <person name="Schmeisser C."/>
            <person name="Lebedeva E.V."/>
            <person name="Rattei T."/>
            <person name="Bohm C."/>
            <person name="Schmid M."/>
            <person name="Galushko A."/>
            <person name="Hatzenpichler R."/>
            <person name="Weinmaier T."/>
            <person name="Daniel R."/>
            <person name="Schleper C."/>
            <person name="Spieck E."/>
            <person name="Streit W."/>
            <person name="Wagner M."/>
        </authorList>
    </citation>
    <scope>NUCLEOTIDE SEQUENCE [LARGE SCALE GENOMIC DNA]</scope>
    <source>
        <strain evidence="2">Ga9.2</strain>
    </source>
</reference>
<dbReference type="BioCyc" id="CNIT1237085:G1324-1811-MONOMER"/>
<evidence type="ECO:0000313" key="1">
    <source>
        <dbReference type="EMBL" id="AFU58746.1"/>
    </source>
</evidence>
<proteinExistence type="predicted"/>
<dbReference type="EMBL" id="CP002408">
    <property type="protein sequence ID" value="AFU58746.1"/>
    <property type="molecule type" value="Genomic_DNA"/>
</dbReference>
<dbReference type="KEGG" id="nga:Ngar_c18130"/>
<dbReference type="AlphaFoldDB" id="K0IBU3"/>
<dbReference type="Proteomes" id="UP000008037">
    <property type="component" value="Chromosome"/>
</dbReference>
<accession>K0IBU3</accession>
<sequence length="86" mass="9908">MDLIEESTKILSAALEGASRARIAALQQHLKHNEIEWLLKMLVDRKLLEMDSTSSSAYYWTTVNGVKLLEIRFNMERMLQAQKSLV</sequence>
<dbReference type="GeneID" id="13795676"/>
<organism evidence="1 2">
    <name type="scientific">Nitrososphaera gargensis (strain Ga9.2)</name>
    <dbReference type="NCBI Taxonomy" id="1237085"/>
    <lineage>
        <taxon>Archaea</taxon>
        <taxon>Nitrososphaerota</taxon>
        <taxon>Nitrososphaeria</taxon>
        <taxon>Nitrososphaerales</taxon>
        <taxon>Nitrososphaeraceae</taxon>
        <taxon>Nitrososphaera</taxon>
    </lineage>
</organism>
<dbReference type="RefSeq" id="WP_015019283.1">
    <property type="nucleotide sequence ID" value="NC_018719.1"/>
</dbReference>
<dbReference type="HOGENOM" id="CLU_2490569_0_0_2"/>
<dbReference type="Gene3D" id="1.10.10.10">
    <property type="entry name" value="Winged helix-like DNA-binding domain superfamily/Winged helix DNA-binding domain"/>
    <property type="match status" value="1"/>
</dbReference>
<gene>
    <name evidence="1" type="ordered locus">Ngar_c18130</name>
</gene>
<keyword evidence="2" id="KW-1185">Reference proteome</keyword>
<evidence type="ECO:0008006" key="3">
    <source>
        <dbReference type="Google" id="ProtNLM"/>
    </source>
</evidence>
<dbReference type="InterPro" id="IPR036388">
    <property type="entry name" value="WH-like_DNA-bd_sf"/>
</dbReference>
<protein>
    <recommendedName>
        <fullName evidence="3">ArnR1-like winged helix-turn-helix domain-containing protein</fullName>
    </recommendedName>
</protein>
<name>K0IBU3_NITGG</name>
<dbReference type="InParanoid" id="K0IBU3"/>